<dbReference type="EMBL" id="FNQB01000002">
    <property type="protein sequence ID" value="SDZ29715.1"/>
    <property type="molecule type" value="Genomic_DNA"/>
</dbReference>
<evidence type="ECO:0000313" key="2">
    <source>
        <dbReference type="EMBL" id="SDZ29715.1"/>
    </source>
</evidence>
<keyword evidence="3" id="KW-1185">Reference proteome</keyword>
<gene>
    <name evidence="2" type="ORF">SAMN05421684_4270</name>
</gene>
<evidence type="ECO:0000313" key="3">
    <source>
        <dbReference type="Proteomes" id="UP000199632"/>
    </source>
</evidence>
<evidence type="ECO:0000256" key="1">
    <source>
        <dbReference type="SAM" id="MobiDB-lite"/>
    </source>
</evidence>
<name>A0A1H3RWP6_9ACTN</name>
<dbReference type="Proteomes" id="UP000199632">
    <property type="component" value="Unassembled WGS sequence"/>
</dbReference>
<dbReference type="Pfam" id="PF14100">
    <property type="entry name" value="DUF6807"/>
    <property type="match status" value="1"/>
</dbReference>
<dbReference type="OrthoDB" id="242375at2"/>
<accession>A0A1H3RWP6</accession>
<proteinExistence type="predicted"/>
<dbReference type="STRING" id="137265.SAMN05421684_4270"/>
<reference evidence="3" key="1">
    <citation type="submission" date="2016-10" db="EMBL/GenBank/DDBJ databases">
        <authorList>
            <person name="Varghese N."/>
            <person name="Submissions S."/>
        </authorList>
    </citation>
    <scope>NUCLEOTIDE SEQUENCE [LARGE SCALE GENOMIC DNA]</scope>
    <source>
        <strain evidence="3">DSM 44718</strain>
    </source>
</reference>
<dbReference type="InterPro" id="IPR029475">
    <property type="entry name" value="DUF6807"/>
</dbReference>
<sequence length="290" mass="31062">MTELTVDGVAVASYVVRPGVDLIQGPRPYLHPVRTLGGTAVTDFAPDDHIWHLGVSVAMQDVGGANLWGGRTYVRDRGYTWLDDHGEIVHTGWLPTDNGVRNSMKWRDQGGSVPPTGGEVPAGQSLGNTMEWRDKDGAVLLTEKRRLSAKKAPHGWELAIDFTLSAARPVSLGSPATNGRPDGAGYGGFFWRAAPGETHTFTEDADSEEQVNGSAAPWLALTGPGPYTLVFRGLDGDDRWFVRTGIYPGVCAALAFDHPLLVTPEAPLSRRITVLVADGALTREQVASGP</sequence>
<protein>
    <submittedName>
        <fullName evidence="2">Methane oxygenase PmoA</fullName>
    </submittedName>
</protein>
<organism evidence="2 3">
    <name type="scientific">Asanoa ishikariensis</name>
    <dbReference type="NCBI Taxonomy" id="137265"/>
    <lineage>
        <taxon>Bacteria</taxon>
        <taxon>Bacillati</taxon>
        <taxon>Actinomycetota</taxon>
        <taxon>Actinomycetes</taxon>
        <taxon>Micromonosporales</taxon>
        <taxon>Micromonosporaceae</taxon>
        <taxon>Asanoa</taxon>
    </lineage>
</organism>
<feature type="region of interest" description="Disordered" evidence="1">
    <location>
        <begin position="110"/>
        <end position="129"/>
    </location>
</feature>
<dbReference type="AlphaFoldDB" id="A0A1H3RWP6"/>
<dbReference type="RefSeq" id="WP_090795266.1">
    <property type="nucleotide sequence ID" value="NZ_BOND01000020.1"/>
</dbReference>